<evidence type="ECO:0000313" key="4">
    <source>
        <dbReference type="Proteomes" id="UP000569202"/>
    </source>
</evidence>
<evidence type="ECO:0000313" key="2">
    <source>
        <dbReference type="EMBL" id="NNH78934.1"/>
    </source>
</evidence>
<evidence type="ECO:0000313" key="1">
    <source>
        <dbReference type="EMBL" id="NNH37989.1"/>
    </source>
</evidence>
<dbReference type="EMBL" id="JABERL010000060">
    <property type="protein sequence ID" value="NNH78934.1"/>
    <property type="molecule type" value="Genomic_DNA"/>
</dbReference>
<sequence>MLDKFIFDGVVVSEAADIMAQHIIHEFEIPRLDRLASRLKVKGCLNDHQALRLWAQRLCDNYTFNDDFNTYDLEELIQAARYKFLNLFS</sequence>
<comment type="caution">
    <text evidence="2">The sequence shown here is derived from an EMBL/GenBank/DDBJ whole genome shotgun (WGS) entry which is preliminary data.</text>
</comment>
<evidence type="ECO:0000313" key="3">
    <source>
        <dbReference type="Proteomes" id="UP000532147"/>
    </source>
</evidence>
<accession>A0A7Y2WC38</accession>
<gene>
    <name evidence="1" type="ORF">HLH11_04825</name>
    <name evidence="2" type="ORF">HLH17_15025</name>
</gene>
<name>A0A7Y2WC38_9GAMM</name>
<dbReference type="RefSeq" id="WP_171534033.1">
    <property type="nucleotide sequence ID" value="NZ_JABERH010000013.1"/>
</dbReference>
<dbReference type="AlphaFoldDB" id="A0A7Y2WC38"/>
<organism evidence="2 4">
    <name type="scientific">Acinetobacter terrae</name>
    <dbReference type="NCBI Taxonomy" id="2731247"/>
    <lineage>
        <taxon>Bacteria</taxon>
        <taxon>Pseudomonadati</taxon>
        <taxon>Pseudomonadota</taxon>
        <taxon>Gammaproteobacteria</taxon>
        <taxon>Moraxellales</taxon>
        <taxon>Moraxellaceae</taxon>
        <taxon>Acinetobacter</taxon>
        <taxon>Acinetobacter Taxon 24</taxon>
    </lineage>
</organism>
<dbReference type="Proteomes" id="UP000532147">
    <property type="component" value="Unassembled WGS sequence"/>
</dbReference>
<reference evidence="3 4" key="1">
    <citation type="submission" date="2020-04" db="EMBL/GenBank/DDBJ databases">
        <title>Acinetobacter Taxon 24.</title>
        <authorList>
            <person name="Nemec A."/>
            <person name="Radolfova-Krizova L."/>
            <person name="Higgins P.G."/>
            <person name="Spanelova P."/>
        </authorList>
    </citation>
    <scope>NUCLEOTIDE SEQUENCE [LARGE SCALE GENOMIC DNA]</scope>
    <source>
        <strain evidence="1 3">ANC 4280</strain>
        <strain evidence="2 4">ANC 5380</strain>
    </source>
</reference>
<proteinExistence type="predicted"/>
<dbReference type="EMBL" id="JABERH010000013">
    <property type="protein sequence ID" value="NNH37989.1"/>
    <property type="molecule type" value="Genomic_DNA"/>
</dbReference>
<dbReference type="Proteomes" id="UP000569202">
    <property type="component" value="Unassembled WGS sequence"/>
</dbReference>
<protein>
    <submittedName>
        <fullName evidence="2">Uncharacterized protein</fullName>
    </submittedName>
</protein>